<dbReference type="Pfam" id="PF19054">
    <property type="entry name" value="DUF5753"/>
    <property type="match status" value="1"/>
</dbReference>
<comment type="caution">
    <text evidence="2">The sequence shown here is derived from an EMBL/GenBank/DDBJ whole genome shotgun (WGS) entry which is preliminary data.</text>
</comment>
<sequence>MPGPKSPRSEKRFVDPLGALIRELRLRRGWTQAELGRAVGLSNSAISKFENGQKVPPRDIVLRLDAALRAAGRLIDEADRLGGRAKKYSSYEARALTFRHLTEFVPALLQTEEFIRESLRRGMKFYGGDLEENVRYRLARASLMDHPDAPQFSAVIGESALHTRVGNSHIMHDQLSRLISASMRPNVQIRITPFDGDGLLARNANLTIMTLPGEQTIVYRGDPIQSTYVTKPDGVTAYIALYDHLFCDALSEEASIALIRKVIEEKYGEHRTD</sequence>
<dbReference type="InterPro" id="IPR010982">
    <property type="entry name" value="Lambda_DNA-bd_dom_sf"/>
</dbReference>
<dbReference type="SUPFAM" id="SSF47413">
    <property type="entry name" value="lambda repressor-like DNA-binding domains"/>
    <property type="match status" value="1"/>
</dbReference>
<name>A0ABN0Z6L1_9ACTN</name>
<reference evidence="2 3" key="1">
    <citation type="journal article" date="2019" name="Int. J. Syst. Evol. Microbiol.">
        <title>The Global Catalogue of Microorganisms (GCM) 10K type strain sequencing project: providing services to taxonomists for standard genome sequencing and annotation.</title>
        <authorList>
            <consortium name="The Broad Institute Genomics Platform"/>
            <consortium name="The Broad Institute Genome Sequencing Center for Infectious Disease"/>
            <person name="Wu L."/>
            <person name="Ma J."/>
        </authorList>
    </citation>
    <scope>NUCLEOTIDE SEQUENCE [LARGE SCALE GENOMIC DNA]</scope>
    <source>
        <strain evidence="2 3">JCM 4788</strain>
    </source>
</reference>
<proteinExistence type="predicted"/>
<dbReference type="PROSITE" id="PS50943">
    <property type="entry name" value="HTH_CROC1"/>
    <property type="match status" value="1"/>
</dbReference>
<keyword evidence="3" id="KW-1185">Reference proteome</keyword>
<protein>
    <submittedName>
        <fullName evidence="2">Helix-turn-helix transcriptional regulator</fullName>
    </submittedName>
</protein>
<feature type="domain" description="HTH cro/C1-type" evidence="1">
    <location>
        <begin position="21"/>
        <end position="74"/>
    </location>
</feature>
<dbReference type="RefSeq" id="WP_344032245.1">
    <property type="nucleotide sequence ID" value="NZ_BAAABX010000081.1"/>
</dbReference>
<evidence type="ECO:0000313" key="3">
    <source>
        <dbReference type="Proteomes" id="UP001500879"/>
    </source>
</evidence>
<dbReference type="InterPro" id="IPR001387">
    <property type="entry name" value="Cro/C1-type_HTH"/>
</dbReference>
<dbReference type="Proteomes" id="UP001500879">
    <property type="component" value="Unassembled WGS sequence"/>
</dbReference>
<dbReference type="Pfam" id="PF13560">
    <property type="entry name" value="HTH_31"/>
    <property type="match status" value="1"/>
</dbReference>
<dbReference type="EMBL" id="BAAABX010000081">
    <property type="protein sequence ID" value="GAA0435240.1"/>
    <property type="molecule type" value="Genomic_DNA"/>
</dbReference>
<accession>A0ABN0Z6L1</accession>
<evidence type="ECO:0000313" key="2">
    <source>
        <dbReference type="EMBL" id="GAA0435240.1"/>
    </source>
</evidence>
<dbReference type="SMART" id="SM00530">
    <property type="entry name" value="HTH_XRE"/>
    <property type="match status" value="1"/>
</dbReference>
<organism evidence="2 3">
    <name type="scientific">Streptomyces luteireticuli</name>
    <dbReference type="NCBI Taxonomy" id="173858"/>
    <lineage>
        <taxon>Bacteria</taxon>
        <taxon>Bacillati</taxon>
        <taxon>Actinomycetota</taxon>
        <taxon>Actinomycetes</taxon>
        <taxon>Kitasatosporales</taxon>
        <taxon>Streptomycetaceae</taxon>
        <taxon>Streptomyces</taxon>
    </lineage>
</organism>
<dbReference type="CDD" id="cd00093">
    <property type="entry name" value="HTH_XRE"/>
    <property type="match status" value="1"/>
</dbReference>
<evidence type="ECO:0000259" key="1">
    <source>
        <dbReference type="PROSITE" id="PS50943"/>
    </source>
</evidence>
<dbReference type="InterPro" id="IPR043917">
    <property type="entry name" value="DUF5753"/>
</dbReference>
<dbReference type="Gene3D" id="1.10.260.40">
    <property type="entry name" value="lambda repressor-like DNA-binding domains"/>
    <property type="match status" value="1"/>
</dbReference>
<gene>
    <name evidence="2" type="ORF">GCM10010357_65910</name>
</gene>